<dbReference type="InterPro" id="IPR047801">
    <property type="entry name" value="Peptidase_C45"/>
</dbReference>
<evidence type="ECO:0000313" key="2">
    <source>
        <dbReference type="EMBL" id="KNE20961.1"/>
    </source>
</evidence>
<dbReference type="Proteomes" id="UP000036780">
    <property type="component" value="Unassembled WGS sequence"/>
</dbReference>
<dbReference type="InterPro" id="IPR005079">
    <property type="entry name" value="Peptidase_C45_hydrolase"/>
</dbReference>
<keyword evidence="2" id="KW-0378">Hydrolase</keyword>
<accession>A0A0L0QQX5</accession>
<dbReference type="AlphaFoldDB" id="A0A0L0QQX5"/>
<dbReference type="NCBIfam" id="NF040521">
    <property type="entry name" value="C45_proenzyme"/>
    <property type="match status" value="1"/>
</dbReference>
<dbReference type="OrthoDB" id="8109453at2"/>
<dbReference type="PANTHER" id="PTHR34180">
    <property type="entry name" value="PEPTIDASE C45"/>
    <property type="match status" value="1"/>
</dbReference>
<gene>
    <name evidence="2" type="ORF">AFK71_16360</name>
</gene>
<dbReference type="Gene3D" id="3.60.60.10">
    <property type="entry name" value="Penicillin V Acylase, Chain A"/>
    <property type="match status" value="1"/>
</dbReference>
<protein>
    <submittedName>
        <fullName evidence="2">Choloylglycine hydrolase</fullName>
    </submittedName>
</protein>
<dbReference type="GO" id="GO:0016787">
    <property type="term" value="F:hydrolase activity"/>
    <property type="evidence" value="ECO:0007669"/>
    <property type="project" value="UniProtKB-KW"/>
</dbReference>
<comment type="caution">
    <text evidence="2">The sequence shown here is derived from an EMBL/GenBank/DDBJ whole genome shotgun (WGS) entry which is preliminary data.</text>
</comment>
<reference evidence="3" key="1">
    <citation type="submission" date="2015-07" db="EMBL/GenBank/DDBJ databases">
        <title>Fjat-10053 dsm26.</title>
        <authorList>
            <person name="Liu B."/>
            <person name="Wang J."/>
            <person name="Zhu Y."/>
            <person name="Liu G."/>
            <person name="Chen Q."/>
            <person name="Chen Z."/>
            <person name="Lan J."/>
            <person name="Che J."/>
            <person name="Ge C."/>
            <person name="Shi H."/>
            <person name="Pan Z."/>
            <person name="Liu X."/>
        </authorList>
    </citation>
    <scope>NUCLEOTIDE SEQUENCE [LARGE SCALE GENOMIC DNA]</scope>
    <source>
        <strain evidence="3">DSM 26</strain>
    </source>
</reference>
<dbReference type="InterPro" id="IPR047794">
    <property type="entry name" value="C45_proenzyme-like"/>
</dbReference>
<evidence type="ECO:0000259" key="1">
    <source>
        <dbReference type="Pfam" id="PF03417"/>
    </source>
</evidence>
<dbReference type="PANTHER" id="PTHR34180:SF1">
    <property type="entry name" value="BETA-ALANYL-DOPAMINE_CARCININE HYDROLASE"/>
    <property type="match status" value="1"/>
</dbReference>
<dbReference type="Pfam" id="PF03417">
    <property type="entry name" value="AAT"/>
    <property type="match status" value="1"/>
</dbReference>
<organism evidence="2 3">
    <name type="scientific">Virgibacillus pantothenticus</name>
    <dbReference type="NCBI Taxonomy" id="1473"/>
    <lineage>
        <taxon>Bacteria</taxon>
        <taxon>Bacillati</taxon>
        <taxon>Bacillota</taxon>
        <taxon>Bacilli</taxon>
        <taxon>Bacillales</taxon>
        <taxon>Bacillaceae</taxon>
        <taxon>Virgibacillus</taxon>
    </lineage>
</organism>
<evidence type="ECO:0000313" key="3">
    <source>
        <dbReference type="Proteomes" id="UP000036780"/>
    </source>
</evidence>
<proteinExistence type="predicted"/>
<feature type="domain" description="Peptidase C45 hydrolase" evidence="1">
    <location>
        <begin position="43"/>
        <end position="266"/>
    </location>
</feature>
<dbReference type="PATRIC" id="fig|1473.5.peg.1967"/>
<dbReference type="Gene3D" id="1.10.10.2120">
    <property type="match status" value="1"/>
</dbReference>
<name>A0A0L0QQX5_VIRPA</name>
<dbReference type="EMBL" id="LGTO01000007">
    <property type="protein sequence ID" value="KNE20961.1"/>
    <property type="molecule type" value="Genomic_DNA"/>
</dbReference>
<sequence>MKAIAIGAKVEFEDILVLNCRSEIALTSPDGCSSFALTQPKTEKTWLAQNWDWKREQVNSILHLELVQDNLPTIQMITEAGIIGKIGYNSHGIGVCLNALRTNQWQAKLPIHLGLRAILESHTFEEAISRIDQNQIASAAHFLIASKSKDIISVEVSPVYTEKILPKNGSLQHTNHICSSKMKKTMDEFAKPDSFDRLCILSDLIDSQIDKSINHEFLFQLLANHDNYPNSICRHHNPALSEREQTETVFSIAMNLNDAGFYWFLGKPCQYF</sequence>
<keyword evidence="3" id="KW-1185">Reference proteome</keyword>